<feature type="region of interest" description="Disordered" evidence="1">
    <location>
        <begin position="109"/>
        <end position="130"/>
    </location>
</feature>
<evidence type="ECO:0000313" key="4">
    <source>
        <dbReference type="EMBL" id="KAF9478631.1"/>
    </source>
</evidence>
<name>A0A9P5Z0M2_9AGAR</name>
<comment type="caution">
    <text evidence="4">The sequence shown here is derived from an EMBL/GenBank/DDBJ whole genome shotgun (WGS) entry which is preliminary data.</text>
</comment>
<accession>A0A9P5Z0M2</accession>
<dbReference type="SUPFAM" id="SSF160443">
    <property type="entry name" value="SMR domain-like"/>
    <property type="match status" value="1"/>
</dbReference>
<dbReference type="EMBL" id="MU155230">
    <property type="protein sequence ID" value="KAF9478631.1"/>
    <property type="molecule type" value="Genomic_DNA"/>
</dbReference>
<dbReference type="InterPro" id="IPR053020">
    <property type="entry name" value="Smr_domain_protein"/>
</dbReference>
<gene>
    <name evidence="4" type="ORF">BDN70DRAFT_36131</name>
</gene>
<organism evidence="4 5">
    <name type="scientific">Pholiota conissans</name>
    <dbReference type="NCBI Taxonomy" id="109636"/>
    <lineage>
        <taxon>Eukaryota</taxon>
        <taxon>Fungi</taxon>
        <taxon>Dikarya</taxon>
        <taxon>Basidiomycota</taxon>
        <taxon>Agaricomycotina</taxon>
        <taxon>Agaricomycetes</taxon>
        <taxon>Agaricomycetidae</taxon>
        <taxon>Agaricales</taxon>
        <taxon>Agaricineae</taxon>
        <taxon>Strophariaceae</taxon>
        <taxon>Pholiota</taxon>
    </lineage>
</organism>
<evidence type="ECO:0000259" key="3">
    <source>
        <dbReference type="PROSITE" id="PS50828"/>
    </source>
</evidence>
<proteinExistence type="predicted"/>
<dbReference type="InterPro" id="IPR013899">
    <property type="entry name" value="DUF1771"/>
</dbReference>
<keyword evidence="5" id="KW-1185">Reference proteome</keyword>
<feature type="domain" description="Smr" evidence="3">
    <location>
        <begin position="132"/>
        <end position="208"/>
    </location>
</feature>
<dbReference type="PANTHER" id="PTHR47417:SF1">
    <property type="entry name" value="SMR DOMAIN-CONTAINING PROTEIN YPL199C"/>
    <property type="match status" value="1"/>
</dbReference>
<reference evidence="4" key="1">
    <citation type="submission" date="2020-11" db="EMBL/GenBank/DDBJ databases">
        <authorList>
            <consortium name="DOE Joint Genome Institute"/>
            <person name="Ahrendt S."/>
            <person name="Riley R."/>
            <person name="Andreopoulos W."/>
            <person name="Labutti K."/>
            <person name="Pangilinan J."/>
            <person name="Ruiz-Duenas F.J."/>
            <person name="Barrasa J.M."/>
            <person name="Sanchez-Garcia M."/>
            <person name="Camarero S."/>
            <person name="Miyauchi S."/>
            <person name="Serrano A."/>
            <person name="Linde D."/>
            <person name="Babiker R."/>
            <person name="Drula E."/>
            <person name="Ayuso-Fernandez I."/>
            <person name="Pacheco R."/>
            <person name="Padilla G."/>
            <person name="Ferreira P."/>
            <person name="Barriuso J."/>
            <person name="Kellner H."/>
            <person name="Castanera R."/>
            <person name="Alfaro M."/>
            <person name="Ramirez L."/>
            <person name="Pisabarro A.G."/>
            <person name="Kuo A."/>
            <person name="Tritt A."/>
            <person name="Lipzen A."/>
            <person name="He G."/>
            <person name="Yan M."/>
            <person name="Ng V."/>
            <person name="Cullen D."/>
            <person name="Martin F."/>
            <person name="Rosso M.-N."/>
            <person name="Henrissat B."/>
            <person name="Hibbett D."/>
            <person name="Martinez A.T."/>
            <person name="Grigoriev I.V."/>
        </authorList>
    </citation>
    <scope>NUCLEOTIDE SEQUENCE</scope>
    <source>
        <strain evidence="4">CIRM-BRFM 674</strain>
    </source>
</reference>
<feature type="region of interest" description="Disordered" evidence="1">
    <location>
        <begin position="17"/>
        <end position="65"/>
    </location>
</feature>
<feature type="chain" id="PRO_5040219119" evidence="2">
    <location>
        <begin position="18"/>
        <end position="235"/>
    </location>
</feature>
<dbReference type="Proteomes" id="UP000807469">
    <property type="component" value="Unassembled WGS sequence"/>
</dbReference>
<dbReference type="Gene3D" id="3.30.1370.110">
    <property type="match status" value="1"/>
</dbReference>
<evidence type="ECO:0000313" key="5">
    <source>
        <dbReference type="Proteomes" id="UP000807469"/>
    </source>
</evidence>
<evidence type="ECO:0000256" key="2">
    <source>
        <dbReference type="SAM" id="SignalP"/>
    </source>
</evidence>
<dbReference type="OrthoDB" id="3231855at2759"/>
<dbReference type="AlphaFoldDB" id="A0A9P5Z0M2"/>
<dbReference type="InterPro" id="IPR036063">
    <property type="entry name" value="Smr_dom_sf"/>
</dbReference>
<dbReference type="Pfam" id="PF08590">
    <property type="entry name" value="DUF1771"/>
    <property type="match status" value="1"/>
</dbReference>
<dbReference type="SMART" id="SM01162">
    <property type="entry name" value="DUF1771"/>
    <property type="match status" value="1"/>
</dbReference>
<dbReference type="PANTHER" id="PTHR47417">
    <property type="entry name" value="SMR DOMAIN-CONTAINING PROTEIN YPL199C"/>
    <property type="match status" value="1"/>
</dbReference>
<feature type="compositionally biased region" description="Basic and acidic residues" evidence="1">
    <location>
        <begin position="111"/>
        <end position="130"/>
    </location>
</feature>
<dbReference type="Pfam" id="PF01713">
    <property type="entry name" value="Smr"/>
    <property type="match status" value="1"/>
</dbReference>
<sequence length="235" mass="26018">MFVELLKGLFNLFCGVASPPPEKPSVQQSQYPPPSQPQWQPAPHHHPAPPHSPHPHTPYQDANQVNQSNEHYVSLRAQANEHGDQMAKAFRESHEAYARGDGALAKQLSNEGKEHQRKMEQLNKQDSKPGEIDLHGLYVKEAISRADDAIQRAKHNGEAQINFIVGKGLHSSGGVAKIKPAIEELIQKYQLTAQLDPTNAGVLIVYLQAAPGQRSIGADEISRRIERNEESCTIM</sequence>
<keyword evidence="2" id="KW-0732">Signal</keyword>
<dbReference type="PROSITE" id="PS50828">
    <property type="entry name" value="SMR"/>
    <property type="match status" value="1"/>
</dbReference>
<dbReference type="SMART" id="SM00463">
    <property type="entry name" value="SMR"/>
    <property type="match status" value="1"/>
</dbReference>
<evidence type="ECO:0000256" key="1">
    <source>
        <dbReference type="SAM" id="MobiDB-lite"/>
    </source>
</evidence>
<feature type="signal peptide" evidence="2">
    <location>
        <begin position="1"/>
        <end position="17"/>
    </location>
</feature>
<dbReference type="InterPro" id="IPR002625">
    <property type="entry name" value="Smr_dom"/>
</dbReference>
<protein>
    <submittedName>
        <fullName evidence="4">Smr-domain-containing protein</fullName>
    </submittedName>
</protein>